<organism evidence="2">
    <name type="scientific">Halomonas sp. RT37</name>
    <dbReference type="NCBI Taxonomy" id="2950872"/>
    <lineage>
        <taxon>Bacteria</taxon>
        <taxon>Pseudomonadati</taxon>
        <taxon>Pseudomonadota</taxon>
        <taxon>Gammaproteobacteria</taxon>
        <taxon>Oceanospirillales</taxon>
        <taxon>Halomonadaceae</taxon>
        <taxon>Halomonas</taxon>
    </lineage>
</organism>
<accession>A0AAU7KMP7</accession>
<dbReference type="InterPro" id="IPR050445">
    <property type="entry name" value="Bact_polysacc_biosynth/exp"/>
</dbReference>
<feature type="transmembrane region" description="Helical" evidence="1">
    <location>
        <begin position="232"/>
        <end position="253"/>
    </location>
</feature>
<evidence type="ECO:0000256" key="1">
    <source>
        <dbReference type="SAM" id="Phobius"/>
    </source>
</evidence>
<dbReference type="PANTHER" id="PTHR32309">
    <property type="entry name" value="TYROSINE-PROTEIN KINASE"/>
    <property type="match status" value="1"/>
</dbReference>
<dbReference type="AlphaFoldDB" id="A0AAU7KMP7"/>
<name>A0AAU7KMP7_9GAMM</name>
<dbReference type="GO" id="GO:0005886">
    <property type="term" value="C:plasma membrane"/>
    <property type="evidence" value="ECO:0007669"/>
    <property type="project" value="TreeGrafter"/>
</dbReference>
<dbReference type="RefSeq" id="WP_253028611.1">
    <property type="nucleotide sequence ID" value="NZ_CP098827.1"/>
</dbReference>
<dbReference type="EMBL" id="CP098827">
    <property type="protein sequence ID" value="XBO72765.1"/>
    <property type="molecule type" value="Genomic_DNA"/>
</dbReference>
<keyword evidence="1" id="KW-1133">Transmembrane helix</keyword>
<keyword evidence="1" id="KW-0812">Transmembrane</keyword>
<evidence type="ECO:0000313" key="2">
    <source>
        <dbReference type="EMBL" id="XBO72765.1"/>
    </source>
</evidence>
<sequence>MANTPTQPPEHYYPRPPADDEISLVDITLILVRRWKMMAGVFVVIVLLALAFALTMTDSYRYVSIYNVAEREPSGGAGVGVLETPESVVAKIDNYYFDAVSSQVLEEKSLDRLGFETTAKAPENVAFLTLSSEADEDHADLVQEYHQTLLDTVKADQDELLAKRRETLEQQLASANESLEAAKQSSSESAAELVATYTGNVVDIEEKLAYLAEGNIQRVASQSREPVGTSKALIMALAIVLGGMLAVMAAFLAEFAGTVRKASARKD</sequence>
<protein>
    <submittedName>
        <fullName evidence="2">Lipopolysaccharide biosynthesis protein</fullName>
    </submittedName>
</protein>
<dbReference type="PANTHER" id="PTHR32309:SF13">
    <property type="entry name" value="FERRIC ENTEROBACTIN TRANSPORT PROTEIN FEPE"/>
    <property type="match status" value="1"/>
</dbReference>
<gene>
    <name evidence="2" type="ORF">NFG58_08725</name>
</gene>
<reference evidence="2" key="1">
    <citation type="submission" date="2022-06" db="EMBL/GenBank/DDBJ databases">
        <title>A novel DMS-producing enzyme.</title>
        <authorList>
            <person name="Zhang Y."/>
        </authorList>
    </citation>
    <scope>NUCLEOTIDE SEQUENCE</scope>
    <source>
        <strain evidence="2">RT37</strain>
    </source>
</reference>
<feature type="transmembrane region" description="Helical" evidence="1">
    <location>
        <begin position="37"/>
        <end position="56"/>
    </location>
</feature>
<keyword evidence="1" id="KW-0472">Membrane</keyword>
<dbReference type="GO" id="GO:0004713">
    <property type="term" value="F:protein tyrosine kinase activity"/>
    <property type="evidence" value="ECO:0007669"/>
    <property type="project" value="TreeGrafter"/>
</dbReference>
<proteinExistence type="predicted"/>